<evidence type="ECO:0000256" key="1">
    <source>
        <dbReference type="SAM" id="SignalP"/>
    </source>
</evidence>
<proteinExistence type="predicted"/>
<dbReference type="CDD" id="cd16018">
    <property type="entry name" value="Enpp"/>
    <property type="match status" value="1"/>
</dbReference>
<dbReference type="Proteomes" id="UP000199421">
    <property type="component" value="Unassembled WGS sequence"/>
</dbReference>
<accession>A0A1H7I4C0</accession>
<protein>
    <submittedName>
        <fullName evidence="2">Predicted pyrophosphatase or phosphodiesterase, AlkP superfamily</fullName>
    </submittedName>
</protein>
<evidence type="ECO:0000313" key="2">
    <source>
        <dbReference type="EMBL" id="SEK57204.1"/>
    </source>
</evidence>
<dbReference type="Gene3D" id="3.30.1360.180">
    <property type="match status" value="1"/>
</dbReference>
<dbReference type="Pfam" id="PF01663">
    <property type="entry name" value="Phosphodiest"/>
    <property type="match status" value="1"/>
</dbReference>
<dbReference type="Gene3D" id="3.40.720.10">
    <property type="entry name" value="Alkaline Phosphatase, subunit A"/>
    <property type="match status" value="1"/>
</dbReference>
<keyword evidence="1" id="KW-0732">Signal</keyword>
<dbReference type="GO" id="GO:0016787">
    <property type="term" value="F:hydrolase activity"/>
    <property type="evidence" value="ECO:0007669"/>
    <property type="project" value="UniProtKB-ARBA"/>
</dbReference>
<evidence type="ECO:0000313" key="3">
    <source>
        <dbReference type="Proteomes" id="UP000199421"/>
    </source>
</evidence>
<dbReference type="EMBL" id="FOAF01000001">
    <property type="protein sequence ID" value="SEK57204.1"/>
    <property type="molecule type" value="Genomic_DNA"/>
</dbReference>
<dbReference type="SUPFAM" id="SSF53649">
    <property type="entry name" value="Alkaline phosphatase-like"/>
    <property type="match status" value="1"/>
</dbReference>
<dbReference type="RefSeq" id="WP_093318068.1">
    <property type="nucleotide sequence ID" value="NZ_FOAF01000001.1"/>
</dbReference>
<dbReference type="InterPro" id="IPR002591">
    <property type="entry name" value="Phosphodiest/P_Trfase"/>
</dbReference>
<sequence length="421" mass="47602">MNRILFSVIAFVFLAILNFSASAQQDTSQKIVPNRKNTPEQQEKPYVILISADGFRYDYIKKYKTPFLNQLARSGVKAEALIPSFPSITFPNHYTLVTGMYPSHHGLVGNNMYDPKTASRYSMGNAKAVKDPAWYGGVPIWTLAEQQGMVSACFYWPGSEAAIGGKFPTYYYPYNEKIPIANRIQTVVKWLSLPETERPHLISFYFPEVDHMGHLFGPDAQETEKAVQWVDSAVNALNQAVNKTGLPVNFIFVSDHGMTAINREVPLKLPIKVDTSEITVASNGTILNIHVKDKKKLKTIYSTIRSNAQHYQVYLTDKVPSKYHYSKKDDHYNRIGDIILIADAPYYFSNNKPYIGAHGYDPYQTPDMQATFIAWGPAFKQGLTIPAFENVHVYPILTKLLGLPYDHTIDGKNKIVKEIMK</sequence>
<gene>
    <name evidence="2" type="ORF">SAMN05661044_00578</name>
</gene>
<feature type="chain" id="PRO_5011513904" evidence="1">
    <location>
        <begin position="24"/>
        <end position="421"/>
    </location>
</feature>
<dbReference type="PANTHER" id="PTHR10151:SF120">
    <property type="entry name" value="BIS(5'-ADENOSYL)-TRIPHOSPHATASE"/>
    <property type="match status" value="1"/>
</dbReference>
<keyword evidence="3" id="KW-1185">Reference proteome</keyword>
<feature type="signal peptide" evidence="1">
    <location>
        <begin position="1"/>
        <end position="23"/>
    </location>
</feature>
<organism evidence="2 3">
    <name type="scientific">Olivibacter domesticus</name>
    <name type="common">Pseudosphingobacterium domesticum</name>
    <dbReference type="NCBI Taxonomy" id="407022"/>
    <lineage>
        <taxon>Bacteria</taxon>
        <taxon>Pseudomonadati</taxon>
        <taxon>Bacteroidota</taxon>
        <taxon>Sphingobacteriia</taxon>
        <taxon>Sphingobacteriales</taxon>
        <taxon>Sphingobacteriaceae</taxon>
        <taxon>Olivibacter</taxon>
    </lineage>
</organism>
<dbReference type="AlphaFoldDB" id="A0A1H7I4C0"/>
<dbReference type="InterPro" id="IPR017850">
    <property type="entry name" value="Alkaline_phosphatase_core_sf"/>
</dbReference>
<name>A0A1H7I4C0_OLID1</name>
<dbReference type="OrthoDB" id="9779418at2"/>
<dbReference type="PANTHER" id="PTHR10151">
    <property type="entry name" value="ECTONUCLEOTIDE PYROPHOSPHATASE/PHOSPHODIESTERASE"/>
    <property type="match status" value="1"/>
</dbReference>
<reference evidence="3" key="1">
    <citation type="submission" date="2016-10" db="EMBL/GenBank/DDBJ databases">
        <authorList>
            <person name="Varghese N."/>
            <person name="Submissions S."/>
        </authorList>
    </citation>
    <scope>NUCLEOTIDE SEQUENCE [LARGE SCALE GENOMIC DNA]</scope>
    <source>
        <strain evidence="3">DSM 18733</strain>
    </source>
</reference>